<evidence type="ECO:0000313" key="2">
    <source>
        <dbReference type="EMBL" id="KAK7043160.1"/>
    </source>
</evidence>
<dbReference type="EMBL" id="JAYKXP010000029">
    <property type="protein sequence ID" value="KAK7043160.1"/>
    <property type="molecule type" value="Genomic_DNA"/>
</dbReference>
<proteinExistence type="predicted"/>
<keyword evidence="1" id="KW-0175">Coiled coil</keyword>
<keyword evidence="3" id="KW-1185">Reference proteome</keyword>
<accession>A0AAW0CWY5</accession>
<dbReference type="AlphaFoldDB" id="A0AAW0CWY5"/>
<dbReference type="Proteomes" id="UP001383192">
    <property type="component" value="Unassembled WGS sequence"/>
</dbReference>
<evidence type="ECO:0008006" key="4">
    <source>
        <dbReference type="Google" id="ProtNLM"/>
    </source>
</evidence>
<evidence type="ECO:0000313" key="3">
    <source>
        <dbReference type="Proteomes" id="UP001383192"/>
    </source>
</evidence>
<comment type="caution">
    <text evidence="2">The sequence shown here is derived from an EMBL/GenBank/DDBJ whole genome shotgun (WGS) entry which is preliminary data.</text>
</comment>
<evidence type="ECO:0000256" key="1">
    <source>
        <dbReference type="SAM" id="Coils"/>
    </source>
</evidence>
<sequence length="548" mass="62058">MSIISPSDVALESLGQMQLSMTHLDVTGISTLARQVALNIEKLQEDATRHEEAARAARQKASLLQATLNSYTNAILPIFGLPDEILINIAELCVEADTAGHALSIHATQRVLAQLSRRWRRIVLSTPSLWRIVRVNTAIHRDTPQRWPFLLKRWLQYSDPSPISCLAFFGIGGRDGYNRAILELLVSQAHRLHRVDIDFGNDTTLYYQFTDMRWHMPHLHSLEIAVTIPNTESTATSSDREAFLSAPNLKEATLYNDEPRGLRGCVLPWSQLLELSWSLNTPGDFLNVVPHLSSLRCCYLEIVSNGDVRGSQMIVLNHLRHLEVYGPFLGTIEILKRLSLPCMKGFETHFIEYLDKDAADAVLSSFAALQTRSRCSTRLFSAPMMLFTSPSCPAIADDLVSVQELALEVGTVNTINDDFSNLGKNRLFPNLRILHISFEDLSEALLSDVADVVEKRCRPNSRTSQRLEQLSMEVVIWKDRLPERILDTSPSFRRILDLQKHGLKLLGEVIDGTWHSSYRDTSWTAGDLTRDERRWARFGYSDWLKDNL</sequence>
<name>A0AAW0CWY5_9AGAR</name>
<reference evidence="2 3" key="1">
    <citation type="submission" date="2024-01" db="EMBL/GenBank/DDBJ databases">
        <title>A draft genome for a cacao thread blight-causing isolate of Paramarasmius palmivorus.</title>
        <authorList>
            <person name="Baruah I.K."/>
            <person name="Bukari Y."/>
            <person name="Amoako-Attah I."/>
            <person name="Meinhardt L.W."/>
            <person name="Bailey B.A."/>
            <person name="Cohen S.P."/>
        </authorList>
    </citation>
    <scope>NUCLEOTIDE SEQUENCE [LARGE SCALE GENOMIC DNA]</scope>
    <source>
        <strain evidence="2 3">GH-12</strain>
    </source>
</reference>
<protein>
    <recommendedName>
        <fullName evidence="4">F-box domain-containing protein</fullName>
    </recommendedName>
</protein>
<feature type="coiled-coil region" evidence="1">
    <location>
        <begin position="33"/>
        <end position="60"/>
    </location>
</feature>
<gene>
    <name evidence="2" type="ORF">VNI00_008514</name>
</gene>
<organism evidence="2 3">
    <name type="scientific">Paramarasmius palmivorus</name>
    <dbReference type="NCBI Taxonomy" id="297713"/>
    <lineage>
        <taxon>Eukaryota</taxon>
        <taxon>Fungi</taxon>
        <taxon>Dikarya</taxon>
        <taxon>Basidiomycota</taxon>
        <taxon>Agaricomycotina</taxon>
        <taxon>Agaricomycetes</taxon>
        <taxon>Agaricomycetidae</taxon>
        <taxon>Agaricales</taxon>
        <taxon>Marasmiineae</taxon>
        <taxon>Marasmiaceae</taxon>
        <taxon>Paramarasmius</taxon>
    </lineage>
</organism>